<evidence type="ECO:0000256" key="1">
    <source>
        <dbReference type="SAM" id="MobiDB-lite"/>
    </source>
</evidence>
<reference evidence="3 4" key="1">
    <citation type="journal article" date="2015" name="Genome Biol. Evol.">
        <title>The genome of winter moth (Operophtera brumata) provides a genomic perspective on sexual dimorphism and phenology.</title>
        <authorList>
            <person name="Derks M.F."/>
            <person name="Smit S."/>
            <person name="Salis L."/>
            <person name="Schijlen E."/>
            <person name="Bossers A."/>
            <person name="Mateman C."/>
            <person name="Pijl A.S."/>
            <person name="de Ridder D."/>
            <person name="Groenen M.A."/>
            <person name="Visser M.E."/>
            <person name="Megens H.J."/>
        </authorList>
    </citation>
    <scope>NUCLEOTIDE SEQUENCE [LARGE SCALE GENOMIC DNA]</scope>
    <source>
        <strain evidence="3">WM2013NL</strain>
        <tissue evidence="3">Head and thorax</tissue>
    </source>
</reference>
<accession>A0A0L7LGY5</accession>
<feature type="chain" id="PRO_5005573443" evidence="2">
    <location>
        <begin position="25"/>
        <end position="90"/>
    </location>
</feature>
<organism evidence="3 4">
    <name type="scientific">Operophtera brumata</name>
    <name type="common">Winter moth</name>
    <name type="synonym">Phalaena brumata</name>
    <dbReference type="NCBI Taxonomy" id="104452"/>
    <lineage>
        <taxon>Eukaryota</taxon>
        <taxon>Metazoa</taxon>
        <taxon>Ecdysozoa</taxon>
        <taxon>Arthropoda</taxon>
        <taxon>Hexapoda</taxon>
        <taxon>Insecta</taxon>
        <taxon>Pterygota</taxon>
        <taxon>Neoptera</taxon>
        <taxon>Endopterygota</taxon>
        <taxon>Lepidoptera</taxon>
        <taxon>Glossata</taxon>
        <taxon>Ditrysia</taxon>
        <taxon>Geometroidea</taxon>
        <taxon>Geometridae</taxon>
        <taxon>Larentiinae</taxon>
        <taxon>Operophtera</taxon>
    </lineage>
</organism>
<keyword evidence="4" id="KW-1185">Reference proteome</keyword>
<proteinExistence type="predicted"/>
<comment type="caution">
    <text evidence="3">The sequence shown here is derived from an EMBL/GenBank/DDBJ whole genome shotgun (WGS) entry which is preliminary data.</text>
</comment>
<feature type="region of interest" description="Disordered" evidence="1">
    <location>
        <begin position="67"/>
        <end position="90"/>
    </location>
</feature>
<keyword evidence="2" id="KW-0732">Signal</keyword>
<evidence type="ECO:0000313" key="3">
    <source>
        <dbReference type="EMBL" id="KOB74828.1"/>
    </source>
</evidence>
<name>A0A0L7LGY5_OPEBR</name>
<sequence>MFSGNGWYSLSLLAVLSMATLSMAVEIFGISVILTGANCEFNLDLSQTSTLLTVTFIGNSLVDGDPDRHQLRVQPGPQPDQHSAHSHFYR</sequence>
<dbReference type="AlphaFoldDB" id="A0A0L7LGY5"/>
<feature type="signal peptide" evidence="2">
    <location>
        <begin position="1"/>
        <end position="24"/>
    </location>
</feature>
<gene>
    <name evidence="3" type="ORF">OBRU01_08523</name>
</gene>
<dbReference type="EMBL" id="JTDY01001115">
    <property type="protein sequence ID" value="KOB74828.1"/>
    <property type="molecule type" value="Genomic_DNA"/>
</dbReference>
<evidence type="ECO:0000313" key="4">
    <source>
        <dbReference type="Proteomes" id="UP000037510"/>
    </source>
</evidence>
<dbReference type="Proteomes" id="UP000037510">
    <property type="component" value="Unassembled WGS sequence"/>
</dbReference>
<evidence type="ECO:0000256" key="2">
    <source>
        <dbReference type="SAM" id="SignalP"/>
    </source>
</evidence>
<protein>
    <submittedName>
        <fullName evidence="3">Putative SV2-like protein 1</fullName>
    </submittedName>
</protein>